<evidence type="ECO:0000256" key="1">
    <source>
        <dbReference type="ARBA" id="ARBA00009199"/>
    </source>
</evidence>
<accession>A0A6A6UKB6</accession>
<dbReference type="AlphaFoldDB" id="A0A6A6UKB6"/>
<dbReference type="PIRSF" id="PIRSF001221">
    <property type="entry name" value="Amidase_fungi"/>
    <property type="match status" value="1"/>
</dbReference>
<feature type="binding site" evidence="4">
    <location>
        <begin position="231"/>
        <end position="234"/>
    </location>
    <ligand>
        <name>substrate</name>
    </ligand>
</feature>
<dbReference type="PANTHER" id="PTHR46072:SF5">
    <property type="entry name" value="GENERAL AMIDASE-C"/>
    <property type="match status" value="1"/>
</dbReference>
<keyword evidence="7" id="KW-1185">Reference proteome</keyword>
<dbReference type="SUPFAM" id="SSF75304">
    <property type="entry name" value="Amidase signature (AS) enzymes"/>
    <property type="match status" value="1"/>
</dbReference>
<evidence type="ECO:0000256" key="2">
    <source>
        <dbReference type="ARBA" id="ARBA00022801"/>
    </source>
</evidence>
<comment type="similarity">
    <text evidence="1">Belongs to the amidase family.</text>
</comment>
<dbReference type="EMBL" id="MU004231">
    <property type="protein sequence ID" value="KAF2672715.1"/>
    <property type="molecule type" value="Genomic_DNA"/>
</dbReference>
<feature type="active site" description="Acyl-ester intermediate" evidence="3">
    <location>
        <position position="234"/>
    </location>
</feature>
<dbReference type="PANTHER" id="PTHR46072">
    <property type="entry name" value="AMIDASE-RELATED-RELATED"/>
    <property type="match status" value="1"/>
</dbReference>
<organism evidence="6 7">
    <name type="scientific">Microthyrium microscopicum</name>
    <dbReference type="NCBI Taxonomy" id="703497"/>
    <lineage>
        <taxon>Eukaryota</taxon>
        <taxon>Fungi</taxon>
        <taxon>Dikarya</taxon>
        <taxon>Ascomycota</taxon>
        <taxon>Pezizomycotina</taxon>
        <taxon>Dothideomycetes</taxon>
        <taxon>Dothideomycetes incertae sedis</taxon>
        <taxon>Microthyriales</taxon>
        <taxon>Microthyriaceae</taxon>
        <taxon>Microthyrium</taxon>
    </lineage>
</organism>
<dbReference type="InterPro" id="IPR036928">
    <property type="entry name" value="AS_sf"/>
</dbReference>
<dbReference type="InterPro" id="IPR023631">
    <property type="entry name" value="Amidase_dom"/>
</dbReference>
<sequence>MEDWREVSARKKKSNLEKIPNEWRLSADIRAKYSDSANVLDVPKTSGVLSSKEVEITEAYDASGLLERIAAGELSSYDVAVAFCKRAAIAHQLVNCLTEIFFDQALERAKELDEYYEKNKKTIGPLHGLPISLKDSFNIKGVQSTVAYVSFASHPPQESNSVLVDLLLSQGAVVYVKTNIPQTMMTADSDNPLFGRTLNPLNLSLTAGGSTGGEGALIALRGSLMGAGTDIAGSLRIPALCNGIYGFKPTSSRVPFSGKTPPGRLGSPSPIIASIGPEAHSIRDLELFMSTVIRAEPWDMDETCLTVPWRSVTIHGPLRIGLILEDPKRPLHPNMLRTMKTALTRLKSKGHSIIDITTLPTSLWTLSLNTWKFFRLDPQKTPLKHIAASSEPWVPSIAATMQPEFAHFSPDLDALFEMNVERKKVVKEFHDLMREYRLDTIMMPPYQTTAVPHDTYGFPVYTALANYLDWPAGVLPFGKAEMGREREEGFVREGVVYEPEYLPEKVEGMPTGLQFLARPMRDEELLKIMAIVEDDIRD</sequence>
<dbReference type="Pfam" id="PF01425">
    <property type="entry name" value="Amidase"/>
    <property type="match status" value="1"/>
</dbReference>
<evidence type="ECO:0000313" key="7">
    <source>
        <dbReference type="Proteomes" id="UP000799302"/>
    </source>
</evidence>
<keyword evidence="2" id="KW-0378">Hydrolase</keyword>
<evidence type="ECO:0000259" key="5">
    <source>
        <dbReference type="Pfam" id="PF01425"/>
    </source>
</evidence>
<evidence type="ECO:0000256" key="3">
    <source>
        <dbReference type="PIRSR" id="PIRSR001221-1"/>
    </source>
</evidence>
<feature type="binding site" evidence="4">
    <location>
        <position position="210"/>
    </location>
    <ligand>
        <name>substrate</name>
    </ligand>
</feature>
<dbReference type="GO" id="GO:0016787">
    <property type="term" value="F:hydrolase activity"/>
    <property type="evidence" value="ECO:0007669"/>
    <property type="project" value="UniProtKB-KW"/>
</dbReference>
<feature type="active site" description="Charge relay system" evidence="3">
    <location>
        <position position="134"/>
    </location>
</feature>
<dbReference type="Gene3D" id="3.90.1300.10">
    <property type="entry name" value="Amidase signature (AS) domain"/>
    <property type="match status" value="1"/>
</dbReference>
<protein>
    <submittedName>
        <fullName evidence="6">Amidase</fullName>
    </submittedName>
</protein>
<feature type="active site" description="Charge relay system" evidence="3">
    <location>
        <position position="210"/>
    </location>
</feature>
<feature type="domain" description="Amidase" evidence="5">
    <location>
        <begin position="80"/>
        <end position="526"/>
    </location>
</feature>
<dbReference type="OrthoDB" id="6428749at2759"/>
<feature type="binding site" evidence="4">
    <location>
        <position position="184"/>
    </location>
    <ligand>
        <name>substrate</name>
    </ligand>
</feature>
<evidence type="ECO:0000313" key="6">
    <source>
        <dbReference type="EMBL" id="KAF2672715.1"/>
    </source>
</evidence>
<dbReference type="Proteomes" id="UP000799302">
    <property type="component" value="Unassembled WGS sequence"/>
</dbReference>
<proteinExistence type="inferred from homology"/>
<name>A0A6A6UKB6_9PEZI</name>
<reference evidence="6" key="1">
    <citation type="journal article" date="2020" name="Stud. Mycol.">
        <title>101 Dothideomycetes genomes: a test case for predicting lifestyles and emergence of pathogens.</title>
        <authorList>
            <person name="Haridas S."/>
            <person name="Albert R."/>
            <person name="Binder M."/>
            <person name="Bloem J."/>
            <person name="Labutti K."/>
            <person name="Salamov A."/>
            <person name="Andreopoulos B."/>
            <person name="Baker S."/>
            <person name="Barry K."/>
            <person name="Bills G."/>
            <person name="Bluhm B."/>
            <person name="Cannon C."/>
            <person name="Castanera R."/>
            <person name="Culley D."/>
            <person name="Daum C."/>
            <person name="Ezra D."/>
            <person name="Gonzalez J."/>
            <person name="Henrissat B."/>
            <person name="Kuo A."/>
            <person name="Liang C."/>
            <person name="Lipzen A."/>
            <person name="Lutzoni F."/>
            <person name="Magnuson J."/>
            <person name="Mondo S."/>
            <person name="Nolan M."/>
            <person name="Ohm R."/>
            <person name="Pangilinan J."/>
            <person name="Park H.-J."/>
            <person name="Ramirez L."/>
            <person name="Alfaro M."/>
            <person name="Sun H."/>
            <person name="Tritt A."/>
            <person name="Yoshinaga Y."/>
            <person name="Zwiers L.-H."/>
            <person name="Turgeon B."/>
            <person name="Goodwin S."/>
            <person name="Spatafora J."/>
            <person name="Crous P."/>
            <person name="Grigoriev I."/>
        </authorList>
    </citation>
    <scope>NUCLEOTIDE SEQUENCE</scope>
    <source>
        <strain evidence="6">CBS 115976</strain>
    </source>
</reference>
<evidence type="ECO:0000256" key="4">
    <source>
        <dbReference type="PIRSR" id="PIRSR001221-2"/>
    </source>
</evidence>
<gene>
    <name evidence="6" type="ORF">BT63DRAFT_420931</name>
</gene>